<dbReference type="Gene3D" id="3.40.830.10">
    <property type="entry name" value="LigB-like"/>
    <property type="match status" value="1"/>
</dbReference>
<proteinExistence type="inferred from homology"/>
<dbReference type="RefSeq" id="WP_129011734.1">
    <property type="nucleotide sequence ID" value="NZ_CP053835.1"/>
</dbReference>
<dbReference type="KEGG" id="adz:ADFLV_0191"/>
<dbReference type="GO" id="GO:0016702">
    <property type="term" value="F:oxidoreductase activity, acting on single donors with incorporation of molecular oxygen, incorporation of two atoms of oxygen"/>
    <property type="evidence" value="ECO:0007669"/>
    <property type="project" value="UniProtKB-ARBA"/>
</dbReference>
<evidence type="ECO:0000313" key="7">
    <source>
        <dbReference type="EMBL" id="QKF76258.1"/>
    </source>
</evidence>
<dbReference type="GO" id="GO:0008198">
    <property type="term" value="F:ferrous iron binding"/>
    <property type="evidence" value="ECO:0007669"/>
    <property type="project" value="InterPro"/>
</dbReference>
<dbReference type="GO" id="GO:0008270">
    <property type="term" value="F:zinc ion binding"/>
    <property type="evidence" value="ECO:0007669"/>
    <property type="project" value="InterPro"/>
</dbReference>
<dbReference type="InterPro" id="IPR014436">
    <property type="entry name" value="Extradiol_dOase_DODA"/>
</dbReference>
<dbReference type="EMBL" id="CP053835">
    <property type="protein sequence ID" value="QKF76258.1"/>
    <property type="molecule type" value="Genomic_DNA"/>
</dbReference>
<name>A0AAE7BBQ2_9BACT</name>
<evidence type="ECO:0000256" key="2">
    <source>
        <dbReference type="ARBA" id="ARBA00007581"/>
    </source>
</evidence>
<dbReference type="Pfam" id="PF02900">
    <property type="entry name" value="LigB"/>
    <property type="match status" value="1"/>
</dbReference>
<dbReference type="CDD" id="cd07363">
    <property type="entry name" value="45_DOPA_Dioxygenase"/>
    <property type="match status" value="1"/>
</dbReference>
<comment type="similarity">
    <text evidence="2">Belongs to the DODA-type extradiol aromatic ring-opening dioxygenase family.</text>
</comment>
<evidence type="ECO:0000259" key="6">
    <source>
        <dbReference type="Pfam" id="PF02900"/>
    </source>
</evidence>
<organism evidence="7 8">
    <name type="scientific">Arcobacter defluvii</name>
    <dbReference type="NCBI Taxonomy" id="873191"/>
    <lineage>
        <taxon>Bacteria</taxon>
        <taxon>Pseudomonadati</taxon>
        <taxon>Campylobacterota</taxon>
        <taxon>Epsilonproteobacteria</taxon>
        <taxon>Campylobacterales</taxon>
        <taxon>Arcobacteraceae</taxon>
        <taxon>Arcobacter</taxon>
    </lineage>
</organism>
<accession>A0AAE7BBQ2</accession>
<dbReference type="AlphaFoldDB" id="A0AAE7BBQ2"/>
<keyword evidence="8" id="KW-1185">Reference proteome</keyword>
<feature type="domain" description="Extradiol ring-cleavage dioxygenase class III enzyme subunit B" evidence="6">
    <location>
        <begin position="5"/>
        <end position="246"/>
    </location>
</feature>
<dbReference type="PANTHER" id="PTHR30096">
    <property type="entry name" value="4,5-DOPA DIOXYGENASE EXTRADIOL-LIKE PROTEIN"/>
    <property type="match status" value="1"/>
</dbReference>
<dbReference type="PANTHER" id="PTHR30096:SF0">
    <property type="entry name" value="4,5-DOPA DIOXYGENASE EXTRADIOL-LIKE PROTEIN"/>
    <property type="match status" value="1"/>
</dbReference>
<reference evidence="7 8" key="1">
    <citation type="submission" date="2020-05" db="EMBL/GenBank/DDBJ databases">
        <title>Complete genome sequencing of Campylobacter and Arcobacter type strains.</title>
        <authorList>
            <person name="Miller W.G."/>
            <person name="Yee E."/>
        </authorList>
    </citation>
    <scope>NUCLEOTIDE SEQUENCE [LARGE SCALE GENOMIC DNA]</scope>
    <source>
        <strain evidence="7 8">LMG 25694</strain>
    </source>
</reference>
<evidence type="ECO:0000256" key="5">
    <source>
        <dbReference type="ARBA" id="ARBA00023002"/>
    </source>
</evidence>
<keyword evidence="5" id="KW-0560">Oxidoreductase</keyword>
<evidence type="ECO:0000256" key="1">
    <source>
        <dbReference type="ARBA" id="ARBA00001947"/>
    </source>
</evidence>
<evidence type="ECO:0000313" key="8">
    <source>
        <dbReference type="Proteomes" id="UP000503313"/>
    </source>
</evidence>
<sequence>MYPTLFISHGAPNIILSDSKSKKNFQKLGKNLKVPKYIIIISAHYVTNDLRIISPEANKIMYDFYGFEDELYKVVYEINSDKNLTNNLINTLKKENIDISIDESRISYDHGVWNVLALLYEKLNIPVLQLSIPYSYSPSQLINLGEKLKAFKDEAMIICSGGVTHNLGDMSYNLTSKNYAKEFSDKIKNIIENGNEDGLLNITSDINFRKNHPSNEHFLPLFIAFGNANNKKGKSVNSEMQYSNISMESFIFDENKENLKDLRWY</sequence>
<keyword evidence="4" id="KW-0862">Zinc</keyword>
<evidence type="ECO:0000256" key="4">
    <source>
        <dbReference type="ARBA" id="ARBA00022833"/>
    </source>
</evidence>
<keyword evidence="3" id="KW-0479">Metal-binding</keyword>
<dbReference type="PIRSF" id="PIRSF006157">
    <property type="entry name" value="Doxgns_DODA"/>
    <property type="match status" value="1"/>
</dbReference>
<keyword evidence="7" id="KW-0223">Dioxygenase</keyword>
<gene>
    <name evidence="7" type="ORF">ADFLV_0191</name>
</gene>
<dbReference type="SUPFAM" id="SSF53213">
    <property type="entry name" value="LigB-like"/>
    <property type="match status" value="1"/>
</dbReference>
<dbReference type="Proteomes" id="UP000503313">
    <property type="component" value="Chromosome"/>
</dbReference>
<comment type="cofactor">
    <cofactor evidence="1">
        <name>Zn(2+)</name>
        <dbReference type="ChEBI" id="CHEBI:29105"/>
    </cofactor>
</comment>
<evidence type="ECO:0000256" key="3">
    <source>
        <dbReference type="ARBA" id="ARBA00022723"/>
    </source>
</evidence>
<dbReference type="InterPro" id="IPR004183">
    <property type="entry name" value="Xdiol_dOase_suB"/>
</dbReference>
<protein>
    <submittedName>
        <fullName evidence="7">Dioxygenase, 4,5-DOPA dioxygenase family</fullName>
    </submittedName>
</protein>